<organism evidence="1 2">
    <name type="scientific">Flavobacterium chungbukense</name>
    <dbReference type="NCBI Taxonomy" id="877464"/>
    <lineage>
        <taxon>Bacteria</taxon>
        <taxon>Pseudomonadati</taxon>
        <taxon>Bacteroidota</taxon>
        <taxon>Flavobacteriia</taxon>
        <taxon>Flavobacteriales</taxon>
        <taxon>Flavobacteriaceae</taxon>
        <taxon>Flavobacterium</taxon>
    </lineage>
</organism>
<keyword evidence="2" id="KW-1185">Reference proteome</keyword>
<dbReference type="Proteomes" id="UP001501333">
    <property type="component" value="Unassembled WGS sequence"/>
</dbReference>
<evidence type="ECO:0008006" key="3">
    <source>
        <dbReference type="Google" id="ProtNLM"/>
    </source>
</evidence>
<comment type="caution">
    <text evidence="1">The sequence shown here is derived from an EMBL/GenBank/DDBJ whole genome shotgun (WGS) entry which is preliminary data.</text>
</comment>
<gene>
    <name evidence="1" type="ORF">GCM10022250_36520</name>
</gene>
<evidence type="ECO:0000313" key="2">
    <source>
        <dbReference type="Proteomes" id="UP001501333"/>
    </source>
</evidence>
<evidence type="ECO:0000313" key="1">
    <source>
        <dbReference type="EMBL" id="GAA4138146.1"/>
    </source>
</evidence>
<proteinExistence type="predicted"/>
<name>A0ABP7YLT8_9FLAO</name>
<reference evidence="2" key="1">
    <citation type="journal article" date="2019" name="Int. J. Syst. Evol. Microbiol.">
        <title>The Global Catalogue of Microorganisms (GCM) 10K type strain sequencing project: providing services to taxonomists for standard genome sequencing and annotation.</title>
        <authorList>
            <consortium name="The Broad Institute Genomics Platform"/>
            <consortium name="The Broad Institute Genome Sequencing Center for Infectious Disease"/>
            <person name="Wu L."/>
            <person name="Ma J."/>
        </authorList>
    </citation>
    <scope>NUCLEOTIDE SEQUENCE [LARGE SCALE GENOMIC DNA]</scope>
    <source>
        <strain evidence="2">JCM 17386</strain>
    </source>
</reference>
<protein>
    <recommendedName>
        <fullName evidence="3">Bacteriocin</fullName>
    </recommendedName>
</protein>
<accession>A0ABP7YLT8</accession>
<sequence>MKIENLNLAELNARELQEIEGGYWWVIAEVAYELMYAQDDVKKGYNAAKNLFK</sequence>
<dbReference type="EMBL" id="BAABAO010000013">
    <property type="protein sequence ID" value="GAA4138146.1"/>
    <property type="molecule type" value="Genomic_DNA"/>
</dbReference>
<dbReference type="RefSeq" id="WP_229349554.1">
    <property type="nucleotide sequence ID" value="NZ_BAABAO010000013.1"/>
</dbReference>